<sequence length="119" mass="13615">MEYTKGEWEFNRFDLTIRVKEWRKSATMGDYRGCIITDMKAALGAEENDVEIAKKVHPEGWRQTEANAYLIASAPMMYEALKAVDDYLGANYPGNMLLKQIAYEKLEKALSKAEGREVK</sequence>
<name>A0A6M3IZA3_9ZZZZ</name>
<dbReference type="EMBL" id="MT141899">
    <property type="protein sequence ID" value="QJA71789.1"/>
    <property type="molecule type" value="Genomic_DNA"/>
</dbReference>
<dbReference type="EMBL" id="MT141469">
    <property type="protein sequence ID" value="QJA62355.1"/>
    <property type="molecule type" value="Genomic_DNA"/>
</dbReference>
<proteinExistence type="predicted"/>
<accession>A0A6M3IZA3</accession>
<gene>
    <name evidence="2" type="ORF">MM415A03042_0013</name>
    <name evidence="1" type="ORF">MM415B00794_0011</name>
</gene>
<evidence type="ECO:0000313" key="1">
    <source>
        <dbReference type="EMBL" id="QJA62355.1"/>
    </source>
</evidence>
<reference evidence="1" key="1">
    <citation type="submission" date="2020-03" db="EMBL/GenBank/DDBJ databases">
        <title>The deep terrestrial virosphere.</title>
        <authorList>
            <person name="Holmfeldt K."/>
            <person name="Nilsson E."/>
            <person name="Simone D."/>
            <person name="Lopez-Fernandez M."/>
            <person name="Wu X."/>
            <person name="de Brujin I."/>
            <person name="Lundin D."/>
            <person name="Andersson A."/>
            <person name="Bertilsson S."/>
            <person name="Dopson M."/>
        </authorList>
    </citation>
    <scope>NUCLEOTIDE SEQUENCE</scope>
    <source>
        <strain evidence="2">MM415A03042</strain>
        <strain evidence="1">MM415B00794</strain>
    </source>
</reference>
<protein>
    <submittedName>
        <fullName evidence="1">Uncharacterized protein</fullName>
    </submittedName>
</protein>
<evidence type="ECO:0000313" key="2">
    <source>
        <dbReference type="EMBL" id="QJA71789.1"/>
    </source>
</evidence>
<organism evidence="1">
    <name type="scientific">viral metagenome</name>
    <dbReference type="NCBI Taxonomy" id="1070528"/>
    <lineage>
        <taxon>unclassified sequences</taxon>
        <taxon>metagenomes</taxon>
        <taxon>organismal metagenomes</taxon>
    </lineage>
</organism>
<dbReference type="AlphaFoldDB" id="A0A6M3IZA3"/>